<evidence type="ECO:0000313" key="2">
    <source>
        <dbReference type="Proteomes" id="UP001234178"/>
    </source>
</evidence>
<organism evidence="1 2">
    <name type="scientific">Daphnia magna</name>
    <dbReference type="NCBI Taxonomy" id="35525"/>
    <lineage>
        <taxon>Eukaryota</taxon>
        <taxon>Metazoa</taxon>
        <taxon>Ecdysozoa</taxon>
        <taxon>Arthropoda</taxon>
        <taxon>Crustacea</taxon>
        <taxon>Branchiopoda</taxon>
        <taxon>Diplostraca</taxon>
        <taxon>Cladocera</taxon>
        <taxon>Anomopoda</taxon>
        <taxon>Daphniidae</taxon>
        <taxon>Daphnia</taxon>
    </lineage>
</organism>
<accession>A0ABR0AHQ5</accession>
<protein>
    <submittedName>
        <fullName evidence="1">Uncharacterized protein</fullName>
    </submittedName>
</protein>
<dbReference type="EMBL" id="JAOYFB010000037">
    <property type="protein sequence ID" value="KAK4024593.1"/>
    <property type="molecule type" value="Genomic_DNA"/>
</dbReference>
<reference evidence="1 2" key="1">
    <citation type="journal article" date="2023" name="Nucleic Acids Res.">
        <title>The hologenome of Daphnia magna reveals possible DNA methylation and microbiome-mediated evolution of the host genome.</title>
        <authorList>
            <person name="Chaturvedi A."/>
            <person name="Li X."/>
            <person name="Dhandapani V."/>
            <person name="Marshall H."/>
            <person name="Kissane S."/>
            <person name="Cuenca-Cambronero M."/>
            <person name="Asole G."/>
            <person name="Calvet F."/>
            <person name="Ruiz-Romero M."/>
            <person name="Marangio P."/>
            <person name="Guigo R."/>
            <person name="Rago D."/>
            <person name="Mirbahai L."/>
            <person name="Eastwood N."/>
            <person name="Colbourne J.K."/>
            <person name="Zhou J."/>
            <person name="Mallon E."/>
            <person name="Orsini L."/>
        </authorList>
    </citation>
    <scope>NUCLEOTIDE SEQUENCE [LARGE SCALE GENOMIC DNA]</scope>
    <source>
        <strain evidence="1">LRV0_1</strain>
    </source>
</reference>
<dbReference type="Proteomes" id="UP001234178">
    <property type="component" value="Unassembled WGS sequence"/>
</dbReference>
<keyword evidence="2" id="KW-1185">Reference proteome</keyword>
<comment type="caution">
    <text evidence="1">The sequence shown here is derived from an EMBL/GenBank/DDBJ whole genome shotgun (WGS) entry which is preliminary data.</text>
</comment>
<gene>
    <name evidence="1" type="ORF">OUZ56_010016</name>
</gene>
<sequence>MSLAPLISRRLKILVDSTGILTMMYYMAQQLPCQIKGLGLTGGEEPEQVFSELFLNVYVLKHRSKINIVDFLTLAILYWKWNKIQNMPFILR</sequence>
<evidence type="ECO:0000313" key="1">
    <source>
        <dbReference type="EMBL" id="KAK4024593.1"/>
    </source>
</evidence>
<proteinExistence type="predicted"/>
<name>A0ABR0AHQ5_9CRUS</name>